<dbReference type="InterPro" id="IPR011040">
    <property type="entry name" value="Sialidase"/>
</dbReference>
<dbReference type="InterPro" id="IPR026856">
    <property type="entry name" value="Sialidase_fam"/>
</dbReference>
<gene>
    <name evidence="6" type="ORF">ICL07_22040</name>
</gene>
<dbReference type="EMBL" id="JACVFC010000003">
    <property type="protein sequence ID" value="MBC9933086.1"/>
    <property type="molecule type" value="Genomic_DNA"/>
</dbReference>
<dbReference type="CDD" id="cd15482">
    <property type="entry name" value="Sialidase_non-viral"/>
    <property type="match status" value="1"/>
</dbReference>
<dbReference type="Gene3D" id="2.120.10.10">
    <property type="match status" value="1"/>
</dbReference>
<proteinExistence type="inferred from homology"/>
<comment type="similarity">
    <text evidence="2">Belongs to the glycosyl hydrolase 33 family.</text>
</comment>
<evidence type="ECO:0000313" key="6">
    <source>
        <dbReference type="EMBL" id="MBC9933086.1"/>
    </source>
</evidence>
<evidence type="ECO:0000256" key="2">
    <source>
        <dbReference type="ARBA" id="ARBA00009348"/>
    </source>
</evidence>
<evidence type="ECO:0000256" key="1">
    <source>
        <dbReference type="ARBA" id="ARBA00000427"/>
    </source>
</evidence>
<protein>
    <recommendedName>
        <fullName evidence="3">exo-alpha-sialidase</fullName>
        <ecNumber evidence="3">3.2.1.18</ecNumber>
    </recommendedName>
</protein>
<organism evidence="6 7">
    <name type="scientific">Chitinophaga qingshengii</name>
    <dbReference type="NCBI Taxonomy" id="1569794"/>
    <lineage>
        <taxon>Bacteria</taxon>
        <taxon>Pseudomonadati</taxon>
        <taxon>Bacteroidota</taxon>
        <taxon>Chitinophagia</taxon>
        <taxon>Chitinophagales</taxon>
        <taxon>Chitinophagaceae</taxon>
        <taxon>Chitinophaga</taxon>
    </lineage>
</organism>
<comment type="caution">
    <text evidence="6">The sequence shown here is derived from an EMBL/GenBank/DDBJ whole genome shotgun (WGS) entry which is preliminary data.</text>
</comment>
<dbReference type="InterPro" id="IPR036278">
    <property type="entry name" value="Sialidase_sf"/>
</dbReference>
<sequence length="386" mass="41564">MKRTILLFSACLLLLASCKGGGSDHVTPAPPPGNNGGGNTTDTIPFIFKEKSGGYSCYRIPAIVKSKNGVLLAFAEARKNNCKDEGDIDLLVKRSGDGGKTWGDALMVWSDGSNTCGNPVPVLDEQTGRIYLLMTWNLGEDNIGAINAGTGKDTRRVFVTSSDDEGLTWAPAKEITKDVKKPGWAWYGTGPCHGIQLKHGTHAGRLVIPCDYMSLKTADSPSRDSAHVIYSDDHGTTWKLGGIANKDRGAESTVAELSDGQLMLNIRNSAGGARLVANSTDGGASWLPVRADYTLVEPICQGSLLSYKQWLFFSNPASTARENMTIKMSTDDGNNWSKSVKVYSGPAAYSDIVMLSDTHIAIFYEAGYNKPYEGIAYKVIPVTDFK</sequence>
<keyword evidence="7" id="KW-1185">Reference proteome</keyword>
<evidence type="ECO:0000256" key="4">
    <source>
        <dbReference type="SAM" id="SignalP"/>
    </source>
</evidence>
<dbReference type="PROSITE" id="PS51257">
    <property type="entry name" value="PROKAR_LIPOPROTEIN"/>
    <property type="match status" value="1"/>
</dbReference>
<dbReference type="EC" id="3.2.1.18" evidence="3"/>
<evidence type="ECO:0000313" key="7">
    <source>
        <dbReference type="Proteomes" id="UP000659124"/>
    </source>
</evidence>
<keyword evidence="4" id="KW-0732">Signal</keyword>
<dbReference type="SUPFAM" id="SSF50939">
    <property type="entry name" value="Sialidases"/>
    <property type="match status" value="1"/>
</dbReference>
<evidence type="ECO:0000256" key="3">
    <source>
        <dbReference type="ARBA" id="ARBA00012733"/>
    </source>
</evidence>
<reference evidence="6 7" key="1">
    <citation type="submission" date="2020-09" db="EMBL/GenBank/DDBJ databases">
        <title>Genome sequences of type strains of Chitinophaga qingshengii and Chitinophaga varians.</title>
        <authorList>
            <person name="Kittiwongwattana C."/>
        </authorList>
    </citation>
    <scope>NUCLEOTIDE SEQUENCE [LARGE SCALE GENOMIC DNA]</scope>
    <source>
        <strain evidence="6 7">JCM 30026</strain>
    </source>
</reference>
<name>A0ABR7TUH2_9BACT</name>
<feature type="domain" description="Sialidase" evidence="5">
    <location>
        <begin position="70"/>
        <end position="360"/>
    </location>
</feature>
<dbReference type="Proteomes" id="UP000659124">
    <property type="component" value="Unassembled WGS sequence"/>
</dbReference>
<dbReference type="PANTHER" id="PTHR10628:SF30">
    <property type="entry name" value="EXO-ALPHA-SIALIDASE"/>
    <property type="match status" value="1"/>
</dbReference>
<dbReference type="Pfam" id="PF13088">
    <property type="entry name" value="BNR_2"/>
    <property type="match status" value="1"/>
</dbReference>
<feature type="chain" id="PRO_5046739614" description="exo-alpha-sialidase" evidence="4">
    <location>
        <begin position="22"/>
        <end position="386"/>
    </location>
</feature>
<evidence type="ECO:0000259" key="5">
    <source>
        <dbReference type="Pfam" id="PF13088"/>
    </source>
</evidence>
<dbReference type="RefSeq" id="WP_188090210.1">
    <property type="nucleotide sequence ID" value="NZ_JACVFC010000003.1"/>
</dbReference>
<dbReference type="PANTHER" id="PTHR10628">
    <property type="entry name" value="SIALIDASE"/>
    <property type="match status" value="1"/>
</dbReference>
<accession>A0ABR7TUH2</accession>
<feature type="signal peptide" evidence="4">
    <location>
        <begin position="1"/>
        <end position="21"/>
    </location>
</feature>
<comment type="catalytic activity">
    <reaction evidence="1">
        <text>Hydrolysis of alpha-(2-&gt;3)-, alpha-(2-&gt;6)-, alpha-(2-&gt;8)- glycosidic linkages of terminal sialic acid residues in oligosaccharides, glycoproteins, glycolipids, colominic acid and synthetic substrates.</text>
        <dbReference type="EC" id="3.2.1.18"/>
    </reaction>
</comment>